<feature type="transmembrane region" description="Helical" evidence="13">
    <location>
        <begin position="20"/>
        <end position="46"/>
    </location>
</feature>
<dbReference type="InterPro" id="IPR017452">
    <property type="entry name" value="GPCR_Rhodpsn_7TM"/>
</dbReference>
<dbReference type="OrthoDB" id="5985475at2759"/>
<gene>
    <name evidence="15" type="ORF">BpHYR1_051208</name>
</gene>
<keyword evidence="4 13" id="KW-0812">Transmembrane</keyword>
<evidence type="ECO:0000256" key="7">
    <source>
        <dbReference type="ARBA" id="ARBA00022991"/>
    </source>
</evidence>
<evidence type="ECO:0000256" key="3">
    <source>
        <dbReference type="ARBA" id="ARBA00022606"/>
    </source>
</evidence>
<dbReference type="Proteomes" id="UP000276133">
    <property type="component" value="Unassembled WGS sequence"/>
</dbReference>
<dbReference type="Gene3D" id="1.20.1070.10">
    <property type="entry name" value="Rhodopsin 7-helix transmembrane proteins"/>
    <property type="match status" value="1"/>
</dbReference>
<evidence type="ECO:0000313" key="15">
    <source>
        <dbReference type="EMBL" id="RNA30626.1"/>
    </source>
</evidence>
<feature type="transmembrane region" description="Helical" evidence="13">
    <location>
        <begin position="179"/>
        <end position="203"/>
    </location>
</feature>
<dbReference type="InterPro" id="IPR050125">
    <property type="entry name" value="GPCR_opsins"/>
</dbReference>
<organism evidence="15 16">
    <name type="scientific">Brachionus plicatilis</name>
    <name type="common">Marine rotifer</name>
    <name type="synonym">Brachionus muelleri</name>
    <dbReference type="NCBI Taxonomy" id="10195"/>
    <lineage>
        <taxon>Eukaryota</taxon>
        <taxon>Metazoa</taxon>
        <taxon>Spiralia</taxon>
        <taxon>Gnathifera</taxon>
        <taxon>Rotifera</taxon>
        <taxon>Eurotatoria</taxon>
        <taxon>Monogononta</taxon>
        <taxon>Pseudotrocha</taxon>
        <taxon>Ploima</taxon>
        <taxon>Brachionidae</taxon>
        <taxon>Brachionus</taxon>
    </lineage>
</organism>
<evidence type="ECO:0000256" key="4">
    <source>
        <dbReference type="ARBA" id="ARBA00022692"/>
    </source>
</evidence>
<dbReference type="GO" id="GO:0016020">
    <property type="term" value="C:membrane"/>
    <property type="evidence" value="ECO:0007669"/>
    <property type="project" value="UniProtKB-SubCell"/>
</dbReference>
<evidence type="ECO:0000256" key="8">
    <source>
        <dbReference type="ARBA" id="ARBA00023040"/>
    </source>
</evidence>
<dbReference type="GO" id="GO:0007601">
    <property type="term" value="P:visual perception"/>
    <property type="evidence" value="ECO:0007669"/>
    <property type="project" value="InterPro"/>
</dbReference>
<feature type="transmembrane region" description="Helical" evidence="13">
    <location>
        <begin position="281"/>
        <end position="301"/>
    </location>
</feature>
<keyword evidence="10" id="KW-1015">Disulfide bond</keyword>
<keyword evidence="16" id="KW-1185">Reference proteome</keyword>
<dbReference type="PRINTS" id="PR00238">
    <property type="entry name" value="OPSIN"/>
</dbReference>
<keyword evidence="8 13" id="KW-0297">G-protein coupled receptor</keyword>
<evidence type="ECO:0000256" key="9">
    <source>
        <dbReference type="ARBA" id="ARBA00023136"/>
    </source>
</evidence>
<dbReference type="PRINTS" id="PR00237">
    <property type="entry name" value="GPCRRHODOPSN"/>
</dbReference>
<name>A0A3M7S491_BRAPC</name>
<dbReference type="SUPFAM" id="SSF81321">
    <property type="entry name" value="Family A G protein-coupled receptor-like"/>
    <property type="match status" value="1"/>
</dbReference>
<comment type="similarity">
    <text evidence="13">Belongs to the G-protein coupled receptor 1 family. Opsin subfamily.</text>
</comment>
<feature type="transmembrane region" description="Helical" evidence="13">
    <location>
        <begin position="92"/>
        <end position="114"/>
    </location>
</feature>
<protein>
    <submittedName>
        <fullName evidence="15">Melanopsin</fullName>
    </submittedName>
</protein>
<evidence type="ECO:0000256" key="10">
    <source>
        <dbReference type="ARBA" id="ARBA00023157"/>
    </source>
</evidence>
<keyword evidence="3 13" id="KW-0716">Sensory transduction</keyword>
<evidence type="ECO:0000313" key="16">
    <source>
        <dbReference type="Proteomes" id="UP000276133"/>
    </source>
</evidence>
<evidence type="ECO:0000256" key="12">
    <source>
        <dbReference type="ARBA" id="ARBA00023224"/>
    </source>
</evidence>
<feature type="transmembrane region" description="Helical" evidence="13">
    <location>
        <begin position="135"/>
        <end position="159"/>
    </location>
</feature>
<dbReference type="GO" id="GO:0009881">
    <property type="term" value="F:photoreceptor activity"/>
    <property type="evidence" value="ECO:0007669"/>
    <property type="project" value="UniProtKB-KW"/>
</dbReference>
<feature type="transmembrane region" description="Helical" evidence="13">
    <location>
        <begin position="58"/>
        <end position="86"/>
    </location>
</feature>
<dbReference type="EMBL" id="REGN01002066">
    <property type="protein sequence ID" value="RNA30626.1"/>
    <property type="molecule type" value="Genomic_DNA"/>
</dbReference>
<dbReference type="GO" id="GO:0007602">
    <property type="term" value="P:phototransduction"/>
    <property type="evidence" value="ECO:0007669"/>
    <property type="project" value="UniProtKB-KW"/>
</dbReference>
<comment type="caution">
    <text evidence="15">The sequence shown here is derived from an EMBL/GenBank/DDBJ whole genome shotgun (WGS) entry which is preliminary data.</text>
</comment>
<dbReference type="PROSITE" id="PS50262">
    <property type="entry name" value="G_PROTEIN_RECEP_F1_2"/>
    <property type="match status" value="1"/>
</dbReference>
<keyword evidence="2 13" id="KW-0600">Photoreceptor protein</keyword>
<feature type="domain" description="G-protein coupled receptors family 1 profile" evidence="14">
    <location>
        <begin position="37"/>
        <end position="289"/>
    </location>
</feature>
<accession>A0A3M7S491</accession>
<keyword evidence="12 13" id="KW-0807">Transducer</keyword>
<evidence type="ECO:0000256" key="2">
    <source>
        <dbReference type="ARBA" id="ARBA00022543"/>
    </source>
</evidence>
<keyword evidence="7 13" id="KW-0157">Chromophore</keyword>
<dbReference type="GO" id="GO:0004930">
    <property type="term" value="F:G protein-coupled receptor activity"/>
    <property type="evidence" value="ECO:0007669"/>
    <property type="project" value="UniProtKB-KW"/>
</dbReference>
<dbReference type="Pfam" id="PF00001">
    <property type="entry name" value="7tm_1"/>
    <property type="match status" value="1"/>
</dbReference>
<evidence type="ECO:0000259" key="14">
    <source>
        <dbReference type="PROSITE" id="PS50262"/>
    </source>
</evidence>
<evidence type="ECO:0000256" key="1">
    <source>
        <dbReference type="ARBA" id="ARBA00004141"/>
    </source>
</evidence>
<dbReference type="InterPro" id="IPR001760">
    <property type="entry name" value="Opsin"/>
</dbReference>
<dbReference type="PROSITE" id="PS00237">
    <property type="entry name" value="G_PROTEIN_RECEP_F1_1"/>
    <property type="match status" value="1"/>
</dbReference>
<keyword evidence="9 13" id="KW-0472">Membrane</keyword>
<sequence>MLNFTEYDFMINSPVKCANLRIIGALSTLLFALCLVFNSILLWVFLKYKNLRSPINVFITALTISNLVGSILEFPFIIAILFLWVFRYIGCVFSGFVMYFVGCLSIYLMMAISFERYHIIKNPFGVSKVKIQTTYLSILICVLLALLWSVLPMMGWSYYSLEGALTSCSVEWKDRSLNVVSYNVTVFLLVYFIPLLAIIRVNFKLIFMIRGLQQILKKKNTIESRRIIIERNSTVVMILIIIGFIISWTPYAITSMYTAFINPSGVSPLVATLPSLFAKSSMLWPSVLYIFSSPNIKRLVLKLFMTKRKKRINSCNKNIYRKANLRHLKMRHLMI</sequence>
<keyword evidence="11 13" id="KW-0675">Receptor</keyword>
<evidence type="ECO:0000256" key="13">
    <source>
        <dbReference type="RuleBase" id="RU004951"/>
    </source>
</evidence>
<proteinExistence type="inferred from homology"/>
<reference evidence="15 16" key="1">
    <citation type="journal article" date="2018" name="Sci. Rep.">
        <title>Genomic signatures of local adaptation to the degree of environmental predictability in rotifers.</title>
        <authorList>
            <person name="Franch-Gras L."/>
            <person name="Hahn C."/>
            <person name="Garcia-Roger E.M."/>
            <person name="Carmona M.J."/>
            <person name="Serra M."/>
            <person name="Gomez A."/>
        </authorList>
    </citation>
    <scope>NUCLEOTIDE SEQUENCE [LARGE SCALE GENOMIC DNA]</scope>
    <source>
        <strain evidence="15">HYR1</strain>
    </source>
</reference>
<comment type="subcellular location">
    <subcellularLocation>
        <location evidence="1 13">Membrane</location>
        <topology evidence="1 13">Multi-pass membrane protein</topology>
    </subcellularLocation>
</comment>
<feature type="transmembrane region" description="Helical" evidence="13">
    <location>
        <begin position="235"/>
        <end position="261"/>
    </location>
</feature>
<dbReference type="PANTHER" id="PTHR24240">
    <property type="entry name" value="OPSIN"/>
    <property type="match status" value="1"/>
</dbReference>
<keyword evidence="6 13" id="KW-1133">Transmembrane helix</keyword>
<keyword evidence="5 13" id="KW-0681">Retinal protein</keyword>
<evidence type="ECO:0000256" key="11">
    <source>
        <dbReference type="ARBA" id="ARBA00023170"/>
    </source>
</evidence>
<dbReference type="AlphaFoldDB" id="A0A3M7S491"/>
<evidence type="ECO:0000256" key="6">
    <source>
        <dbReference type="ARBA" id="ARBA00022989"/>
    </source>
</evidence>
<evidence type="ECO:0000256" key="5">
    <source>
        <dbReference type="ARBA" id="ARBA00022925"/>
    </source>
</evidence>
<dbReference type="STRING" id="10195.A0A3M7S491"/>
<dbReference type="InterPro" id="IPR000276">
    <property type="entry name" value="GPCR_Rhodpsn"/>
</dbReference>